<feature type="transmembrane region" description="Helical" evidence="1">
    <location>
        <begin position="58"/>
        <end position="77"/>
    </location>
</feature>
<dbReference type="EMBL" id="JADGJD010000176">
    <property type="protein sequence ID" value="KAJ3053850.1"/>
    <property type="molecule type" value="Genomic_DNA"/>
</dbReference>
<evidence type="ECO:0000313" key="2">
    <source>
        <dbReference type="EMBL" id="KAJ3053850.1"/>
    </source>
</evidence>
<dbReference type="Proteomes" id="UP001212841">
    <property type="component" value="Unassembled WGS sequence"/>
</dbReference>
<evidence type="ECO:0000256" key="1">
    <source>
        <dbReference type="SAM" id="Phobius"/>
    </source>
</evidence>
<gene>
    <name evidence="2" type="ORF">HK097_003260</name>
</gene>
<comment type="caution">
    <text evidence="2">The sequence shown here is derived from an EMBL/GenBank/DDBJ whole genome shotgun (WGS) entry which is preliminary data.</text>
</comment>
<keyword evidence="3" id="KW-1185">Reference proteome</keyword>
<evidence type="ECO:0000313" key="3">
    <source>
        <dbReference type="Proteomes" id="UP001212841"/>
    </source>
</evidence>
<protein>
    <submittedName>
        <fullName evidence="2">Uncharacterized protein</fullName>
    </submittedName>
</protein>
<organism evidence="2 3">
    <name type="scientific">Rhizophlyctis rosea</name>
    <dbReference type="NCBI Taxonomy" id="64517"/>
    <lineage>
        <taxon>Eukaryota</taxon>
        <taxon>Fungi</taxon>
        <taxon>Fungi incertae sedis</taxon>
        <taxon>Chytridiomycota</taxon>
        <taxon>Chytridiomycota incertae sedis</taxon>
        <taxon>Chytridiomycetes</taxon>
        <taxon>Rhizophlyctidales</taxon>
        <taxon>Rhizophlyctidaceae</taxon>
        <taxon>Rhizophlyctis</taxon>
    </lineage>
</organism>
<accession>A0AAD5X312</accession>
<dbReference type="AlphaFoldDB" id="A0AAD5X312"/>
<proteinExistence type="predicted"/>
<name>A0AAD5X312_9FUNG</name>
<keyword evidence="1" id="KW-1133">Transmembrane helix</keyword>
<keyword evidence="1" id="KW-0812">Transmembrane</keyword>
<sequence>FDKGPMHYVHETAEQFFTILALTSALRVLTVDLQCQPVLELEPISDYFGSKGANLTELFLNADILPALVFVYVAVGARS</sequence>
<keyword evidence="1" id="KW-0472">Membrane</keyword>
<feature type="non-terminal residue" evidence="2">
    <location>
        <position position="1"/>
    </location>
</feature>
<reference evidence="2" key="1">
    <citation type="submission" date="2020-05" db="EMBL/GenBank/DDBJ databases">
        <title>Phylogenomic resolution of chytrid fungi.</title>
        <authorList>
            <person name="Stajich J.E."/>
            <person name="Amses K."/>
            <person name="Simmons R."/>
            <person name="Seto K."/>
            <person name="Myers J."/>
            <person name="Bonds A."/>
            <person name="Quandt C.A."/>
            <person name="Barry K."/>
            <person name="Liu P."/>
            <person name="Grigoriev I."/>
            <person name="Longcore J.E."/>
            <person name="James T.Y."/>
        </authorList>
    </citation>
    <scope>NUCLEOTIDE SEQUENCE</scope>
    <source>
        <strain evidence="2">JEL0318</strain>
    </source>
</reference>